<name>A0ABR6CHT0_9HYPH</name>
<keyword evidence="2" id="KW-1185">Reference proteome</keyword>
<dbReference type="RefSeq" id="WP_182576149.1">
    <property type="nucleotide sequence ID" value="NZ_JACJHY010000062.1"/>
</dbReference>
<comment type="caution">
    <text evidence="1">The sequence shown here is derived from an EMBL/GenBank/DDBJ whole genome shotgun (WGS) entry which is preliminary data.</text>
</comment>
<dbReference type="EMBL" id="JACJHZ010000062">
    <property type="protein sequence ID" value="MBA9024474.1"/>
    <property type="molecule type" value="Genomic_DNA"/>
</dbReference>
<dbReference type="Proteomes" id="UP000587524">
    <property type="component" value="Unassembled WGS sequence"/>
</dbReference>
<organism evidence="1 2">
    <name type="scientific">Aminobacter ciceronei</name>
    <dbReference type="NCBI Taxonomy" id="150723"/>
    <lineage>
        <taxon>Bacteria</taxon>
        <taxon>Pseudomonadati</taxon>
        <taxon>Pseudomonadota</taxon>
        <taxon>Alphaproteobacteria</taxon>
        <taxon>Hyphomicrobiales</taxon>
        <taxon>Phyllobacteriaceae</taxon>
        <taxon>Aminobacter</taxon>
    </lineage>
</organism>
<evidence type="ECO:0000313" key="2">
    <source>
        <dbReference type="Proteomes" id="UP000587524"/>
    </source>
</evidence>
<evidence type="ECO:0000313" key="1">
    <source>
        <dbReference type="EMBL" id="MBA9024474.1"/>
    </source>
</evidence>
<sequence length="289" mass="32593">MALPTFASFREEHKSIERQLREYALTKWGRRLVDEITVEGWKRGGAQELRASNNRARIEFLRATLKTFAASEAVSAGSEFFFVTLSPKEFAVPFEEAAGFDQETIKSWAGGLLEGFHYIGIVEAAYYSNYSIVPGTRSTTVSWHVHAVAWGCDKRSVEAVVDAVNRDYKALIPGKRPADKRTLDAEGIVPDIIYMLKGQLRDYRVYLLKREEMNEETGEFTTVLTDDFEQKKRPLRKGDAVKMLKVMGTRTIPMLCLSGGEGAAIWADAQAEARQIIMKQNEITERLIA</sequence>
<protein>
    <submittedName>
        <fullName evidence="1">Uncharacterized protein</fullName>
    </submittedName>
</protein>
<proteinExistence type="predicted"/>
<reference evidence="1 2" key="1">
    <citation type="submission" date="2020-08" db="EMBL/GenBank/DDBJ databases">
        <title>Genomic Encyclopedia of Type Strains, Phase IV (KMG-IV): sequencing the most valuable type-strain genomes for metagenomic binning, comparative biology and taxonomic classification.</title>
        <authorList>
            <person name="Goeker M."/>
        </authorList>
    </citation>
    <scope>NUCLEOTIDE SEQUENCE [LARGE SCALE GENOMIC DNA]</scope>
    <source>
        <strain evidence="1 2">DSM 17455</strain>
    </source>
</reference>
<accession>A0ABR6CHT0</accession>
<gene>
    <name evidence="1" type="ORF">HNQ97_006514</name>
</gene>